<proteinExistence type="predicted"/>
<dbReference type="PANTHER" id="PTHR37305">
    <property type="entry name" value="INTEGRAL MEMBRANE PROTEIN-RELATED"/>
    <property type="match status" value="1"/>
</dbReference>
<reference evidence="2 3" key="1">
    <citation type="submission" date="2019-12" db="EMBL/GenBank/DDBJ databases">
        <title>Sporaefaciens musculi gen. nov., sp. nov., a novel bacterium isolated from the caecum of an obese mouse.</title>
        <authorList>
            <person name="Rasmussen T.S."/>
            <person name="Streidl T."/>
            <person name="Hitch T.C.A."/>
            <person name="Wortmann E."/>
            <person name="Deptula P."/>
            <person name="Hansen M."/>
            <person name="Nielsen D.S."/>
            <person name="Clavel T."/>
            <person name="Vogensen F.K."/>
        </authorList>
    </citation>
    <scope>NUCLEOTIDE SEQUENCE [LARGE SCALE GENOMIC DNA]</scope>
    <source>
        <strain evidence="2 3">WCA-9-b2</strain>
    </source>
</reference>
<dbReference type="EMBL" id="WUQX01000001">
    <property type="protein sequence ID" value="MXP76414.1"/>
    <property type="molecule type" value="Genomic_DNA"/>
</dbReference>
<dbReference type="RefSeq" id="WP_159751552.1">
    <property type="nucleotide sequence ID" value="NZ_WUQX01000001.1"/>
</dbReference>
<accession>A0A7X3MHC0</accession>
<dbReference type="GO" id="GO:0140359">
    <property type="term" value="F:ABC-type transporter activity"/>
    <property type="evidence" value="ECO:0007669"/>
    <property type="project" value="InterPro"/>
</dbReference>
<keyword evidence="1" id="KW-1133">Transmembrane helix</keyword>
<keyword evidence="1" id="KW-0812">Transmembrane</keyword>
<evidence type="ECO:0000256" key="1">
    <source>
        <dbReference type="SAM" id="Phobius"/>
    </source>
</evidence>
<dbReference type="AlphaFoldDB" id="A0A7X3MHC0"/>
<protein>
    <submittedName>
        <fullName evidence="2">ABC transporter permease</fullName>
    </submittedName>
</protein>
<feature type="transmembrane region" description="Helical" evidence="1">
    <location>
        <begin position="235"/>
        <end position="261"/>
    </location>
</feature>
<dbReference type="Proteomes" id="UP000460412">
    <property type="component" value="Unassembled WGS sequence"/>
</dbReference>
<feature type="transmembrane region" description="Helical" evidence="1">
    <location>
        <begin position="193"/>
        <end position="214"/>
    </location>
</feature>
<evidence type="ECO:0000313" key="3">
    <source>
        <dbReference type="Proteomes" id="UP000460412"/>
    </source>
</evidence>
<dbReference type="PANTHER" id="PTHR37305:SF1">
    <property type="entry name" value="MEMBRANE PROTEIN"/>
    <property type="match status" value="1"/>
</dbReference>
<evidence type="ECO:0000313" key="2">
    <source>
        <dbReference type="EMBL" id="MXP76414.1"/>
    </source>
</evidence>
<feature type="transmembrane region" description="Helical" evidence="1">
    <location>
        <begin position="326"/>
        <end position="346"/>
    </location>
</feature>
<organism evidence="2 3">
    <name type="scientific">Sporofaciens musculi</name>
    <dbReference type="NCBI Taxonomy" id="2681861"/>
    <lineage>
        <taxon>Bacteria</taxon>
        <taxon>Bacillati</taxon>
        <taxon>Bacillota</taxon>
        <taxon>Clostridia</taxon>
        <taxon>Lachnospirales</taxon>
        <taxon>Lachnospiraceae</taxon>
        <taxon>Sporofaciens</taxon>
    </lineage>
</organism>
<feature type="transmembrane region" description="Helical" evidence="1">
    <location>
        <begin position="385"/>
        <end position="407"/>
    </location>
</feature>
<feature type="transmembrane region" description="Helical" evidence="1">
    <location>
        <begin position="281"/>
        <end position="314"/>
    </location>
</feature>
<dbReference type="GO" id="GO:0005886">
    <property type="term" value="C:plasma membrane"/>
    <property type="evidence" value="ECO:0007669"/>
    <property type="project" value="UniProtKB-SubCell"/>
</dbReference>
<keyword evidence="1" id="KW-0472">Membrane</keyword>
<gene>
    <name evidence="2" type="ORF">GN277_13720</name>
</gene>
<sequence length="412" mass="45950">MKRLIYLELKRVVTTRSTWVMLALLLLLSAVLAYLPISFVKTFDVDEQGNLISLEGKEAIDCLKEKEKGINGVLTQEEIRQAITIFQECYREYGAIFPPEMPREEYVRRIEPVYPVIYMAASVLLPDGINLYSMTDEELSPEDAPRLYDEYRKRLAMMGNSDAEQEKIQELSKDIKMPFVYISGYDITSFEYLTIYILLIMLVFMVIISPIFSAEYQTGADSILRCAKYGRVHLAAAKIVTALAVFTVTFLIGMAVFLLITDVTFGIEGLKASVQMLYTVLVIPALTIGQTQAVVTAGMFLSLLATVCCTLFLSARCKNIQDSLKIAVLLGLLPTIISMISSANLAKLIRCILPSGGIGFTNSFLFEILGTDFVHVGPAVIWTPYLIVGAAAIEIPLFLVLTVRIYCRRESV</sequence>
<name>A0A7X3MHC0_9FIRM</name>
<keyword evidence="3" id="KW-1185">Reference proteome</keyword>
<comment type="caution">
    <text evidence="2">The sequence shown here is derived from an EMBL/GenBank/DDBJ whole genome shotgun (WGS) entry which is preliminary data.</text>
</comment>